<accession>A0ACC2MBY4</accession>
<organism evidence="1 2">
    <name type="scientific">Persea americana</name>
    <name type="common">Avocado</name>
    <dbReference type="NCBI Taxonomy" id="3435"/>
    <lineage>
        <taxon>Eukaryota</taxon>
        <taxon>Viridiplantae</taxon>
        <taxon>Streptophyta</taxon>
        <taxon>Embryophyta</taxon>
        <taxon>Tracheophyta</taxon>
        <taxon>Spermatophyta</taxon>
        <taxon>Magnoliopsida</taxon>
        <taxon>Magnoliidae</taxon>
        <taxon>Laurales</taxon>
        <taxon>Lauraceae</taxon>
        <taxon>Persea</taxon>
    </lineage>
</organism>
<name>A0ACC2MBY4_PERAE</name>
<dbReference type="Proteomes" id="UP001234297">
    <property type="component" value="Chromosome 2"/>
</dbReference>
<dbReference type="EMBL" id="CM056810">
    <property type="protein sequence ID" value="KAJ8642943.1"/>
    <property type="molecule type" value="Genomic_DNA"/>
</dbReference>
<sequence length="758" mass="85424">MEIDRAVKESNNTRLQTKYNNAVYVIQRAFALYSFEEVAFSFNGGKDSTVLLHLLRAGYFLHNEKANSSSKNQINFKLNCPIRTIYFESPSAFPEINTFTYETASTYDLKMEIIRLDFKSGLEALLREKPIKAIFLGTRIGDPNAVGQEQFSPSSTGWPPFMRVNPILDWSYRDVWAFLLTCKVKYCSLYDEGYTSIGSIHDTVPNALLCINDLSKSKENFKPAYLLQDGRLERAGRAKKISPIPGVCVLRNGLNSADPHLSSTLTASIITVGDEILFGTVEDKLGSTLCRKLHSIGWVVTRISLVRNDIDSVAEEVAQQKSNTDMVFMFGGVGPLHSDVTLAGVAKAFGVRLAPDEEFEEHLNHLMGDEFTGDRNEMAMLPEGITELLHHEMLPVPLIKCQNVIILSATNVTELDEQWDCLLDLTTANEPLMLLAPFVSKHLRTTLSDVKSAQTLLKFRLEFPDLFIGCYRESRTGPLIISFVGKDATRIDMVVQRLYQEFHSSAFSEVKHALENFPSAAESSLCENTPVGKPSDKDETPLCGGRRSVGKRLLLFTCMGTFAHKEYQAFEEKVKRTVYLDNLSPQVAVPVLKMALGQFGNVVSAQFIPNYMDAMNIQQCALVEMETAKQARSVVTDTTMYPFMISGMPRPVRARPAELEMFSDRPVRPGRKITCRWVDSKDPDYEIAKKLKSLTRKHYAESLFLLKHQLEEEEKLAKQQNELLKSNYEKYDMLDSITADGTVKQVARHYYDVNITDD</sequence>
<evidence type="ECO:0000313" key="2">
    <source>
        <dbReference type="Proteomes" id="UP001234297"/>
    </source>
</evidence>
<comment type="caution">
    <text evidence="1">The sequence shown here is derived from an EMBL/GenBank/DDBJ whole genome shotgun (WGS) entry which is preliminary data.</text>
</comment>
<protein>
    <submittedName>
        <fullName evidence="1">Uncharacterized protein</fullName>
    </submittedName>
</protein>
<reference evidence="1 2" key="1">
    <citation type="journal article" date="2022" name="Hortic Res">
        <title>A haplotype resolved chromosomal level avocado genome allows analysis of novel avocado genes.</title>
        <authorList>
            <person name="Nath O."/>
            <person name="Fletcher S.J."/>
            <person name="Hayward A."/>
            <person name="Shaw L.M."/>
            <person name="Masouleh A.K."/>
            <person name="Furtado A."/>
            <person name="Henry R.J."/>
            <person name="Mitter N."/>
        </authorList>
    </citation>
    <scope>NUCLEOTIDE SEQUENCE [LARGE SCALE GENOMIC DNA]</scope>
    <source>
        <strain evidence="2">cv. Hass</strain>
    </source>
</reference>
<evidence type="ECO:0000313" key="1">
    <source>
        <dbReference type="EMBL" id="KAJ8642943.1"/>
    </source>
</evidence>
<proteinExistence type="predicted"/>
<keyword evidence="2" id="KW-1185">Reference proteome</keyword>
<gene>
    <name evidence="1" type="ORF">MRB53_004691</name>
</gene>